<comment type="caution">
    <text evidence="6">The sequence shown here is derived from an EMBL/GenBank/DDBJ whole genome shotgun (WGS) entry which is preliminary data.</text>
</comment>
<accession>A0AAD2H4H6</accession>
<gene>
    <name evidence="6" type="ORF">MYCIT1_LOCUS10839</name>
</gene>
<keyword evidence="3 5" id="KW-1133">Transmembrane helix</keyword>
<feature type="transmembrane region" description="Helical" evidence="5">
    <location>
        <begin position="187"/>
        <end position="207"/>
    </location>
</feature>
<feature type="transmembrane region" description="Helical" evidence="5">
    <location>
        <begin position="260"/>
        <end position="282"/>
    </location>
</feature>
<proteinExistence type="predicted"/>
<dbReference type="Gene3D" id="1.20.1250.20">
    <property type="entry name" value="MFS general substrate transporter like domains"/>
    <property type="match status" value="1"/>
</dbReference>
<dbReference type="PANTHER" id="PTHR23510">
    <property type="entry name" value="INNER MEMBRANE TRANSPORT PROTEIN YAJR"/>
    <property type="match status" value="1"/>
</dbReference>
<feature type="transmembrane region" description="Helical" evidence="5">
    <location>
        <begin position="479"/>
        <end position="497"/>
    </location>
</feature>
<feature type="transmembrane region" description="Helical" evidence="5">
    <location>
        <begin position="386"/>
        <end position="405"/>
    </location>
</feature>
<organism evidence="6 7">
    <name type="scientific">Mycena citricolor</name>
    <dbReference type="NCBI Taxonomy" id="2018698"/>
    <lineage>
        <taxon>Eukaryota</taxon>
        <taxon>Fungi</taxon>
        <taxon>Dikarya</taxon>
        <taxon>Basidiomycota</taxon>
        <taxon>Agaricomycotina</taxon>
        <taxon>Agaricomycetes</taxon>
        <taxon>Agaricomycetidae</taxon>
        <taxon>Agaricales</taxon>
        <taxon>Marasmiineae</taxon>
        <taxon>Mycenaceae</taxon>
        <taxon>Mycena</taxon>
    </lineage>
</organism>
<dbReference type="InterPro" id="IPR036259">
    <property type="entry name" value="MFS_trans_sf"/>
</dbReference>
<evidence type="ECO:0000256" key="3">
    <source>
        <dbReference type="ARBA" id="ARBA00022989"/>
    </source>
</evidence>
<dbReference type="PANTHER" id="PTHR23510:SF64">
    <property type="entry name" value="INNER MEMBRANE TRANSPORT PROTEIN YAJR"/>
    <property type="match status" value="1"/>
</dbReference>
<reference evidence="6" key="1">
    <citation type="submission" date="2023-11" db="EMBL/GenBank/DDBJ databases">
        <authorList>
            <person name="De Vega J J."/>
            <person name="De Vega J J."/>
        </authorList>
    </citation>
    <scope>NUCLEOTIDE SEQUENCE</scope>
</reference>
<evidence type="ECO:0000313" key="7">
    <source>
        <dbReference type="Proteomes" id="UP001295794"/>
    </source>
</evidence>
<keyword evidence="4 5" id="KW-0472">Membrane</keyword>
<feature type="transmembrane region" description="Helical" evidence="5">
    <location>
        <begin position="101"/>
        <end position="124"/>
    </location>
</feature>
<dbReference type="InterPro" id="IPR051068">
    <property type="entry name" value="MFS_Domain-Containing_Protein"/>
</dbReference>
<dbReference type="SUPFAM" id="SSF103473">
    <property type="entry name" value="MFS general substrate transporter"/>
    <property type="match status" value="1"/>
</dbReference>
<evidence type="ECO:0008006" key="8">
    <source>
        <dbReference type="Google" id="ProtNLM"/>
    </source>
</evidence>
<dbReference type="AlphaFoldDB" id="A0AAD2H4H6"/>
<evidence type="ECO:0000313" key="6">
    <source>
        <dbReference type="EMBL" id="CAK5267920.1"/>
    </source>
</evidence>
<comment type="subcellular location">
    <subcellularLocation>
        <location evidence="1">Membrane</location>
        <topology evidence="1">Multi-pass membrane protein</topology>
    </subcellularLocation>
</comment>
<feature type="transmembrane region" description="Helical" evidence="5">
    <location>
        <begin position="228"/>
        <end position="248"/>
    </location>
</feature>
<dbReference type="Pfam" id="PF07690">
    <property type="entry name" value="MFS_1"/>
    <property type="match status" value="1"/>
</dbReference>
<keyword evidence="2 5" id="KW-0812">Transmembrane</keyword>
<feature type="transmembrane region" description="Helical" evidence="5">
    <location>
        <begin position="353"/>
        <end position="374"/>
    </location>
</feature>
<dbReference type="GO" id="GO:0016020">
    <property type="term" value="C:membrane"/>
    <property type="evidence" value="ECO:0007669"/>
    <property type="project" value="UniProtKB-SubCell"/>
</dbReference>
<evidence type="ECO:0000256" key="1">
    <source>
        <dbReference type="ARBA" id="ARBA00004141"/>
    </source>
</evidence>
<feature type="transmembrane region" description="Helical" evidence="5">
    <location>
        <begin position="316"/>
        <end position="333"/>
    </location>
</feature>
<evidence type="ECO:0000256" key="2">
    <source>
        <dbReference type="ARBA" id="ARBA00022692"/>
    </source>
</evidence>
<dbReference type="Proteomes" id="UP001295794">
    <property type="component" value="Unassembled WGS sequence"/>
</dbReference>
<protein>
    <recommendedName>
        <fullName evidence="8">MFS general substrate transporter</fullName>
    </recommendedName>
</protein>
<feature type="transmembrane region" description="Helical" evidence="5">
    <location>
        <begin position="130"/>
        <end position="152"/>
    </location>
</feature>
<feature type="transmembrane region" description="Helical" evidence="5">
    <location>
        <begin position="457"/>
        <end position="473"/>
    </location>
</feature>
<dbReference type="InterPro" id="IPR011701">
    <property type="entry name" value="MFS"/>
</dbReference>
<evidence type="ECO:0000256" key="4">
    <source>
        <dbReference type="ARBA" id="ARBA00023136"/>
    </source>
</evidence>
<feature type="transmembrane region" description="Helical" evidence="5">
    <location>
        <begin position="411"/>
        <end position="436"/>
    </location>
</feature>
<dbReference type="GO" id="GO:0022857">
    <property type="term" value="F:transmembrane transporter activity"/>
    <property type="evidence" value="ECO:0007669"/>
    <property type="project" value="InterPro"/>
</dbReference>
<dbReference type="EMBL" id="CAVNYO010000136">
    <property type="protein sequence ID" value="CAK5267920.1"/>
    <property type="molecule type" value="Genomic_DNA"/>
</dbReference>
<name>A0AAD2H4H6_9AGAR</name>
<keyword evidence="7" id="KW-1185">Reference proteome</keyword>
<sequence>MVSLLAQERHKPSRDISPMPKLVSTVVDYLSHRQLSRYSSRVGFLSSSEATSRQSTLPTRANSQDGDAVELHPVSESGEVEPQVPDQDPELRLPPLTSVGIMLGSNALMQFAFFVTVSSAALYAEHLGGSALFSGLTIGIPTVFSGLALIPLTRYDEGRYTRPLMAIYLSLFIGSIFHALAYKANFLYLILIGRIVSGFGFTGFMYSKRYCSDPRIIGVRRRTTLASYLVLGQAFGFSAGPFIGGLLYKVGFPNDVFNGYTSPGWVTAFVTLLFATVALCLFQDVGKPQQSGAENGAAADPPRSDGSLKDLTREQWGVIASMCWTAMTCFFVLGSWESNIPIFTAVSLGYSPYAAGNFIALGGVATLPFLLLNIRFAPRYQDRSTLALGSVIGTSGLLLALILLATDRVVFASLFICWFLVALGFNIASTCTVSLLSKQLPNAYNGRTSLAVQYSNYTGRVTGAILGGAGVQMGMKSYVGVQLAVVGIGAVLHALNWQKLKAKTG</sequence>
<evidence type="ECO:0000256" key="5">
    <source>
        <dbReference type="SAM" id="Phobius"/>
    </source>
</evidence>
<feature type="transmembrane region" description="Helical" evidence="5">
    <location>
        <begin position="164"/>
        <end position="181"/>
    </location>
</feature>